<evidence type="ECO:0000313" key="3">
    <source>
        <dbReference type="Proteomes" id="UP000886657"/>
    </source>
</evidence>
<dbReference type="AlphaFoldDB" id="A0A9D7XM65"/>
<protein>
    <submittedName>
        <fullName evidence="2">Uncharacterized protein</fullName>
    </submittedName>
</protein>
<comment type="caution">
    <text evidence="2">The sequence shown here is derived from an EMBL/GenBank/DDBJ whole genome shotgun (WGS) entry which is preliminary data.</text>
</comment>
<proteinExistence type="predicted"/>
<accession>A0A9D7XM65</accession>
<feature type="region of interest" description="Disordered" evidence="1">
    <location>
        <begin position="220"/>
        <end position="246"/>
    </location>
</feature>
<evidence type="ECO:0000256" key="1">
    <source>
        <dbReference type="SAM" id="MobiDB-lite"/>
    </source>
</evidence>
<evidence type="ECO:0000313" key="2">
    <source>
        <dbReference type="EMBL" id="MBK9797180.1"/>
    </source>
</evidence>
<dbReference type="Proteomes" id="UP000886657">
    <property type="component" value="Unassembled WGS sequence"/>
</dbReference>
<name>A0A9D7XM65_9BACT</name>
<sequence>MIPQRYIIASLFIAAMLLLFAVVQAPRPVSAGGVSAGDSPVIMSLGGYESLAEFRLIDGWAPRFQGTQDPDQSEAWPYEGGFGTPWEPASPYLGDLGLALNGPGGRSEVVLWRGLEWRHYRFDAPLCSARLDPLKGHRLLVTLQMGAARFETRLLEVPEGRVLWSAQSGPWSRFSWDGRSALIGFFEPSSARGEARLLLSALPCEAEPGEATLAAWDEPGLPAPPKGLATRPEALSEDGQDLPGARLELPWRPGDRLWVPLGDRLWHGGLQGWSAWVLEGGRWRRQATGAGLLNAHPPRRMSLVAPAPQEGMLRWTSPLAKAEWTEVPAEALPWPAGDAAWAWREQGAFDAWDQRWNESALPPERQRQALFESFRSEWRAALGLRASVKGWLPRGPEVALREPLGTAWIWVGDRVLLVRLAEVERVRLIRKLLR</sequence>
<dbReference type="EMBL" id="JADKIO010000008">
    <property type="protein sequence ID" value="MBK9797180.1"/>
    <property type="molecule type" value="Genomic_DNA"/>
</dbReference>
<organism evidence="2 3">
    <name type="scientific">Candidatus Geothrix skivensis</name>
    <dbReference type="NCBI Taxonomy" id="2954439"/>
    <lineage>
        <taxon>Bacteria</taxon>
        <taxon>Pseudomonadati</taxon>
        <taxon>Acidobacteriota</taxon>
        <taxon>Holophagae</taxon>
        <taxon>Holophagales</taxon>
        <taxon>Holophagaceae</taxon>
        <taxon>Geothrix</taxon>
    </lineage>
</organism>
<gene>
    <name evidence="2" type="ORF">IPP58_11905</name>
</gene>
<reference evidence="2" key="1">
    <citation type="submission" date="2020-10" db="EMBL/GenBank/DDBJ databases">
        <title>Connecting structure to function with the recovery of over 1000 high-quality activated sludge metagenome-assembled genomes encoding full-length rRNA genes using long-read sequencing.</title>
        <authorList>
            <person name="Singleton C.M."/>
            <person name="Petriglieri F."/>
            <person name="Kristensen J.M."/>
            <person name="Kirkegaard R.H."/>
            <person name="Michaelsen T.Y."/>
            <person name="Andersen M.H."/>
            <person name="Karst S.M."/>
            <person name="Dueholm M.S."/>
            <person name="Nielsen P.H."/>
            <person name="Albertsen M."/>
        </authorList>
    </citation>
    <scope>NUCLEOTIDE SEQUENCE</scope>
    <source>
        <strain evidence="2">Skiv_18-Q3-R9-52_MAXAC.067</strain>
    </source>
</reference>